<dbReference type="GO" id="GO:0046872">
    <property type="term" value="F:metal ion binding"/>
    <property type="evidence" value="ECO:0007669"/>
    <property type="project" value="UniProtKB-KW"/>
</dbReference>
<evidence type="ECO:0000313" key="21">
    <source>
        <dbReference type="Proteomes" id="UP000792457"/>
    </source>
</evidence>
<dbReference type="InterPro" id="IPR015699">
    <property type="entry name" value="DNA-dir_RNA_pol1_lsu_N"/>
</dbReference>
<comment type="subcellular location">
    <subcellularLocation>
        <location evidence="1">Nucleus</location>
        <location evidence="1">Nucleolus</location>
    </subcellularLocation>
</comment>
<dbReference type="AlphaFoldDB" id="A0A8K0NW32"/>
<evidence type="ECO:0000256" key="17">
    <source>
        <dbReference type="ARBA" id="ARBA00074527"/>
    </source>
</evidence>
<dbReference type="SUPFAM" id="SSF64484">
    <property type="entry name" value="beta and beta-prime subunits of DNA dependent RNA-polymerase"/>
    <property type="match status" value="1"/>
</dbReference>
<proteinExistence type="inferred from homology"/>
<dbReference type="Pfam" id="PF00623">
    <property type="entry name" value="RNA_pol_Rpb1_2"/>
    <property type="match status" value="1"/>
</dbReference>
<evidence type="ECO:0000256" key="6">
    <source>
        <dbReference type="ARBA" id="ARBA00022553"/>
    </source>
</evidence>
<dbReference type="InterPro" id="IPR045867">
    <property type="entry name" value="DNA-dir_RpoC_beta_prime"/>
</dbReference>
<evidence type="ECO:0000256" key="3">
    <source>
        <dbReference type="ARBA" id="ARBA00011251"/>
    </source>
</evidence>
<dbReference type="Gene3D" id="2.40.40.20">
    <property type="match status" value="1"/>
</dbReference>
<keyword evidence="6" id="KW-0597">Phosphoprotein</keyword>
<dbReference type="Gene3D" id="1.10.274.100">
    <property type="entry name" value="RNA polymerase Rpb1, domain 3"/>
    <property type="match status" value="1"/>
</dbReference>
<dbReference type="CDD" id="cd01435">
    <property type="entry name" value="RNAP_I_RPA1_N"/>
    <property type="match status" value="1"/>
</dbReference>
<evidence type="ECO:0000256" key="13">
    <source>
        <dbReference type="ARBA" id="ARBA00023242"/>
    </source>
</evidence>
<evidence type="ECO:0000256" key="1">
    <source>
        <dbReference type="ARBA" id="ARBA00004604"/>
    </source>
</evidence>
<dbReference type="InterPro" id="IPR042102">
    <property type="entry name" value="RNA_pol_Rpb1_3_sf"/>
</dbReference>
<keyword evidence="7" id="KW-0808">Transferase</keyword>
<evidence type="ECO:0000256" key="2">
    <source>
        <dbReference type="ARBA" id="ARBA00006460"/>
    </source>
</evidence>
<evidence type="ECO:0000256" key="11">
    <source>
        <dbReference type="ARBA" id="ARBA00022842"/>
    </source>
</evidence>
<dbReference type="FunFam" id="1.10.274.100:FF:000012">
    <property type="entry name" value="DNA-directed RNA polymerase subunit"/>
    <property type="match status" value="1"/>
</dbReference>
<keyword evidence="21" id="KW-1185">Reference proteome</keyword>
<keyword evidence="13" id="KW-0539">Nucleus</keyword>
<comment type="subunit">
    <text evidence="3">Component of the RNA polymerase I (Pol I) complex consisting of at least 13 subunits.</text>
</comment>
<dbReference type="GO" id="GO:0005736">
    <property type="term" value="C:RNA polymerase I complex"/>
    <property type="evidence" value="ECO:0007669"/>
    <property type="project" value="TreeGrafter"/>
</dbReference>
<keyword evidence="12" id="KW-0804">Transcription</keyword>
<gene>
    <name evidence="20" type="ORF">J437_LFUL001785</name>
</gene>
<organism evidence="20 21">
    <name type="scientific">Ladona fulva</name>
    <name type="common">Scarce chaser dragonfly</name>
    <name type="synonym">Libellula fulva</name>
    <dbReference type="NCBI Taxonomy" id="123851"/>
    <lineage>
        <taxon>Eukaryota</taxon>
        <taxon>Metazoa</taxon>
        <taxon>Ecdysozoa</taxon>
        <taxon>Arthropoda</taxon>
        <taxon>Hexapoda</taxon>
        <taxon>Insecta</taxon>
        <taxon>Pterygota</taxon>
        <taxon>Palaeoptera</taxon>
        <taxon>Odonata</taxon>
        <taxon>Epiprocta</taxon>
        <taxon>Anisoptera</taxon>
        <taxon>Libelluloidea</taxon>
        <taxon>Libellulidae</taxon>
        <taxon>Ladona</taxon>
    </lineage>
</organism>
<dbReference type="SMART" id="SM00663">
    <property type="entry name" value="RPOLA_N"/>
    <property type="match status" value="1"/>
</dbReference>
<dbReference type="FunFam" id="3.30.1490.180:FF:000003">
    <property type="entry name" value="DNA-directed RNA polymerase subunit"/>
    <property type="match status" value="1"/>
</dbReference>
<comment type="function">
    <text evidence="15">DNA-dependent RNA polymerase catalyzes the transcription of DNA into RNA using the four ribonucleoside triphosphates as substrates. Largest and catalytic core component of RNA polymerase I which synthesizes ribosomal RNA precursors. Forms the polymerase active center together with the second largest subunit. A single stranded DNA template strand of the promoter is positioned within the central active site cleft of Pol I. A bridging helix emanates from RPA1 and crosses the cleft near the catalytic site and is thought to promote translocation of Pol I by acting as a ratchet that moves the RNA-DNA hybrid through the active site by switching from straight to bent conformations at each step of nucleotide addition.</text>
</comment>
<dbReference type="Gene3D" id="3.30.1490.180">
    <property type="entry name" value="RNA polymerase ii"/>
    <property type="match status" value="1"/>
</dbReference>
<evidence type="ECO:0000256" key="10">
    <source>
        <dbReference type="ARBA" id="ARBA00022833"/>
    </source>
</evidence>
<comment type="similarity">
    <text evidence="2">Belongs to the RNA polymerase beta' chain family.</text>
</comment>
<evidence type="ECO:0000256" key="18">
    <source>
        <dbReference type="ARBA" id="ARBA00078097"/>
    </source>
</evidence>
<feature type="domain" description="RNA polymerase N-terminal" evidence="19">
    <location>
        <begin position="15"/>
        <end position="354"/>
    </location>
</feature>
<sequence length="552" mass="62257">MFPVLTNTSVKHATDLFFMDVVTVTPPWTRPIQIKDNHISEPAYTATYKNIVQDCIVLRHIAEIVQTGSSEGISKELQASPLYTMVSTYCRGDDDLEKLHQVWQELQSNVDHLLDKEMNKKTSNATALGVKQVLEKKEGLFRMHMMGKRVNYAARTVITPDPNIDVDEIGVPKAFALKLSYPVPVTPWNAEELRKMVINGPQVHPGACMLQNEDGSMTKLKPHDMKQRMAVAKRLLTPSDKENSTGLKVVYRHLCNGDIMLLNRQPTLHRPSIMAHRARILSTEKTFRLHYANCKSYNADFDGDEMNAHFPQSEISRSEGYNLVSVANHYLVPKDGTPLSGLIQDHVISGVKLTVRGKFFSRTDYQHLVFQALSQKNGYIKLMPPAIWKPKPLWSGKQVVSTIIINITPPGKKCINLNSKAKIGYKDWEKRRPRPWVAGGSYFKSPSEMSEAEVIIREGELLCGVLDKTHYGATTYGLVHCMNELYGGPSALSLLSCFSKVFGAYLQMEGFTLGVKDILVCKSADKKRNKVISRIREVRELLEAFYVSLSFR</sequence>
<reference evidence="20" key="1">
    <citation type="submission" date="2013-04" db="EMBL/GenBank/DDBJ databases">
        <authorList>
            <person name="Qu J."/>
            <person name="Murali S.C."/>
            <person name="Bandaranaike D."/>
            <person name="Bellair M."/>
            <person name="Blankenburg K."/>
            <person name="Chao H."/>
            <person name="Dinh H."/>
            <person name="Doddapaneni H."/>
            <person name="Downs B."/>
            <person name="Dugan-Rocha S."/>
            <person name="Elkadiri S."/>
            <person name="Gnanaolivu R.D."/>
            <person name="Hernandez B."/>
            <person name="Javaid M."/>
            <person name="Jayaseelan J.C."/>
            <person name="Lee S."/>
            <person name="Li M."/>
            <person name="Ming W."/>
            <person name="Munidasa M."/>
            <person name="Muniz J."/>
            <person name="Nguyen L."/>
            <person name="Ongeri F."/>
            <person name="Osuji N."/>
            <person name="Pu L.-L."/>
            <person name="Puazo M."/>
            <person name="Qu C."/>
            <person name="Quiroz J."/>
            <person name="Raj R."/>
            <person name="Weissenberger G."/>
            <person name="Xin Y."/>
            <person name="Zou X."/>
            <person name="Han Y."/>
            <person name="Richards S."/>
            <person name="Worley K."/>
            <person name="Muzny D."/>
            <person name="Gibbs R."/>
        </authorList>
    </citation>
    <scope>NUCLEOTIDE SEQUENCE</scope>
    <source>
        <strain evidence="20">Sampled in the wild</strain>
    </source>
</reference>
<dbReference type="EMBL" id="KZ308184">
    <property type="protein sequence ID" value="KAG8224091.1"/>
    <property type="molecule type" value="Genomic_DNA"/>
</dbReference>
<comment type="caution">
    <text evidence="20">The sequence shown here is derived from an EMBL/GenBank/DDBJ whole genome shotgun (WGS) entry which is preliminary data.</text>
</comment>
<accession>A0A8K0NW32</accession>
<evidence type="ECO:0000256" key="15">
    <source>
        <dbReference type="ARBA" id="ARBA00053996"/>
    </source>
</evidence>
<evidence type="ECO:0000256" key="5">
    <source>
        <dbReference type="ARBA" id="ARBA00022478"/>
    </source>
</evidence>
<dbReference type="GO" id="GO:0006351">
    <property type="term" value="P:DNA-templated transcription"/>
    <property type="evidence" value="ECO:0007669"/>
    <property type="project" value="InterPro"/>
</dbReference>
<dbReference type="Proteomes" id="UP000792457">
    <property type="component" value="Unassembled WGS sequence"/>
</dbReference>
<comment type="catalytic activity">
    <reaction evidence="14">
        <text>RNA(n) + a ribonucleoside 5'-triphosphate = RNA(n+1) + diphosphate</text>
        <dbReference type="Rhea" id="RHEA:21248"/>
        <dbReference type="Rhea" id="RHEA-COMP:14527"/>
        <dbReference type="Rhea" id="RHEA-COMP:17342"/>
        <dbReference type="ChEBI" id="CHEBI:33019"/>
        <dbReference type="ChEBI" id="CHEBI:61557"/>
        <dbReference type="ChEBI" id="CHEBI:140395"/>
        <dbReference type="EC" id="2.7.7.6"/>
    </reaction>
</comment>
<dbReference type="GO" id="GO:0003899">
    <property type="term" value="F:DNA-directed RNA polymerase activity"/>
    <property type="evidence" value="ECO:0007669"/>
    <property type="project" value="UniProtKB-EC"/>
</dbReference>
<keyword evidence="11" id="KW-0460">Magnesium</keyword>
<protein>
    <recommendedName>
        <fullName evidence="16">DNA-directed RNA polymerase I subunit RPA1</fullName>
        <ecNumber evidence="4">2.7.7.6</ecNumber>
    </recommendedName>
    <alternativeName>
        <fullName evidence="18">DNA-directed RNA polymerase I largest subunit</fullName>
    </alternativeName>
    <alternativeName>
        <fullName evidence="17">DNA-directed RNA polymerase I subunit rpa1</fullName>
    </alternativeName>
</protein>
<dbReference type="OrthoDB" id="6746504at2759"/>
<dbReference type="GO" id="GO:0003677">
    <property type="term" value="F:DNA binding"/>
    <property type="evidence" value="ECO:0007669"/>
    <property type="project" value="InterPro"/>
</dbReference>
<evidence type="ECO:0000256" key="8">
    <source>
        <dbReference type="ARBA" id="ARBA00022695"/>
    </source>
</evidence>
<evidence type="ECO:0000256" key="12">
    <source>
        <dbReference type="ARBA" id="ARBA00023163"/>
    </source>
</evidence>
<evidence type="ECO:0000259" key="19">
    <source>
        <dbReference type="SMART" id="SM00663"/>
    </source>
</evidence>
<dbReference type="Pfam" id="PF04983">
    <property type="entry name" value="RNA_pol_Rpb1_3"/>
    <property type="match status" value="1"/>
</dbReference>
<dbReference type="InterPro" id="IPR007066">
    <property type="entry name" value="RNA_pol_Rpb1_3"/>
</dbReference>
<evidence type="ECO:0000256" key="16">
    <source>
        <dbReference type="ARBA" id="ARBA00074245"/>
    </source>
</evidence>
<keyword evidence="5" id="KW-0240">DNA-directed RNA polymerase</keyword>
<dbReference type="InterPro" id="IPR006592">
    <property type="entry name" value="RNA_pol_N"/>
</dbReference>
<evidence type="ECO:0000256" key="4">
    <source>
        <dbReference type="ARBA" id="ARBA00012418"/>
    </source>
</evidence>
<evidence type="ECO:0000313" key="20">
    <source>
        <dbReference type="EMBL" id="KAG8224091.1"/>
    </source>
</evidence>
<reference evidence="20" key="2">
    <citation type="submission" date="2017-10" db="EMBL/GenBank/DDBJ databases">
        <title>Ladona fulva Genome sequencing and assembly.</title>
        <authorList>
            <person name="Murali S."/>
            <person name="Richards S."/>
            <person name="Bandaranaike D."/>
            <person name="Bellair M."/>
            <person name="Blankenburg K."/>
            <person name="Chao H."/>
            <person name="Dinh H."/>
            <person name="Doddapaneni H."/>
            <person name="Dugan-Rocha S."/>
            <person name="Elkadiri S."/>
            <person name="Gnanaolivu R."/>
            <person name="Hernandez B."/>
            <person name="Skinner E."/>
            <person name="Javaid M."/>
            <person name="Lee S."/>
            <person name="Li M."/>
            <person name="Ming W."/>
            <person name="Munidasa M."/>
            <person name="Muniz J."/>
            <person name="Nguyen L."/>
            <person name="Hughes D."/>
            <person name="Osuji N."/>
            <person name="Pu L.-L."/>
            <person name="Puazo M."/>
            <person name="Qu C."/>
            <person name="Quiroz J."/>
            <person name="Raj R."/>
            <person name="Weissenberger G."/>
            <person name="Xin Y."/>
            <person name="Zou X."/>
            <person name="Han Y."/>
            <person name="Worley K."/>
            <person name="Muzny D."/>
            <person name="Gibbs R."/>
        </authorList>
    </citation>
    <scope>NUCLEOTIDE SEQUENCE</scope>
    <source>
        <strain evidence="20">Sampled in the wild</strain>
    </source>
</reference>
<evidence type="ECO:0000256" key="7">
    <source>
        <dbReference type="ARBA" id="ARBA00022679"/>
    </source>
</evidence>
<dbReference type="InterPro" id="IPR000722">
    <property type="entry name" value="RNA_pol_asu"/>
</dbReference>
<evidence type="ECO:0000256" key="14">
    <source>
        <dbReference type="ARBA" id="ARBA00048552"/>
    </source>
</evidence>
<dbReference type="PANTHER" id="PTHR19376:SF11">
    <property type="entry name" value="DNA-DIRECTED RNA POLYMERASE I SUBUNIT RPA1"/>
    <property type="match status" value="1"/>
</dbReference>
<evidence type="ECO:0000256" key="9">
    <source>
        <dbReference type="ARBA" id="ARBA00022723"/>
    </source>
</evidence>
<keyword evidence="9" id="KW-0479">Metal-binding</keyword>
<dbReference type="FunFam" id="2.40.40.20:FF:000019">
    <property type="entry name" value="DNA-directed RNA polymerase II subunit RPB1"/>
    <property type="match status" value="1"/>
</dbReference>
<dbReference type="EC" id="2.7.7.6" evidence="4"/>
<dbReference type="PANTHER" id="PTHR19376">
    <property type="entry name" value="DNA-DIRECTED RNA POLYMERASE"/>
    <property type="match status" value="1"/>
</dbReference>
<keyword evidence="10" id="KW-0862">Zinc</keyword>
<name>A0A8K0NW32_LADFU</name>
<keyword evidence="8" id="KW-0548">Nucleotidyltransferase</keyword>